<keyword evidence="3" id="KW-0067">ATP-binding</keyword>
<dbReference type="PANTHER" id="PTHR43392:SF2">
    <property type="entry name" value="AAA-TYPE ATPASE FAMILY PROTEIN _ ANKYRIN REPEAT FAMILY PROTEIN"/>
    <property type="match status" value="1"/>
</dbReference>
<sequence length="895" mass="97601">MGRTLEVHTNEDFYNAVGAINLTTSDDSLEKVDTVLIGPGKFEIGELVGIGVTAPLTIRGTAAQPTDTYLDARIVVQVAGTLMLENLTLVNREAEQSAVYMDSGTDLVIKNAFLSNQSATIPTVLLDGGNATIEDAVITHLDPESDVLDAINGGHFTVSRTLFQGGTVKDLATMSVDDVMVTGPLIASNYSDIVGGSVAFQQRAKEVSMINLVDGSQFNVKSVLVGAGTNQIQSQNSRVTVGTSNLDATHQVLLMADELLAHSRFPGAQVLGNLSRNGHIIDTGETATPVPPADLVGWQQRVKAYLKRESQFPDADQVPLATEVQSQAPVAPASQAAPVTSAAAATSVAETPSAMAQLDAMVGLPKLKQAVKKFINLAGYNQQRIARGMPALEASYHALFLGNPGTGKTTVARIIGKLMYEQHILPKATFVEASRQDLVAEYVGMTAPKTTKLLESALGGVLFIDEAYSLYQQGGENNYGAEAVDTMLKFMEDHRNELMIILAGYTAPMQDLMSMNPGLTSRIPNVFTFEDYTPEEIGTIGINQLMAQHFKFDQQFYRDTVTKAYQHAIDNSNGRWVRNFNEKLLAIVANNYMAAPEQRAIDRIENQDLTELTGGDQPIKDATVTKLMTQLDDLIGLAEVKTFVHDLIERRSVQQRLAGVIPEDHETSYHMCFNGNPGTGKTTVARIIAKLFYNLDMLAKDTVMEVSRTDLVGSYVGQTEQKTQQVIQEALGGVLFVDEAYELSNGQENDFGPRAIEALMAAMENYRGKLVIIFAGYEQQMATFMTTNPGLRSRVPYTLHFADDTPAEVATIVNQRLTPDWQVDSQLIAQQVSGLYRQVAPNDRSNGRWARNFAEQLVNQQQNWLADHPEVTDVTTIRDEVVLATVRQVQATLTA</sequence>
<keyword evidence="2" id="KW-0547">Nucleotide-binding</keyword>
<evidence type="ECO:0000313" key="6">
    <source>
        <dbReference type="Proteomes" id="UP001589855"/>
    </source>
</evidence>
<dbReference type="PANTHER" id="PTHR43392">
    <property type="entry name" value="AAA-TYPE ATPASE FAMILY PROTEIN / ANKYRIN REPEAT FAMILY PROTEIN"/>
    <property type="match status" value="1"/>
</dbReference>
<evidence type="ECO:0000256" key="1">
    <source>
        <dbReference type="ARBA" id="ARBA00010378"/>
    </source>
</evidence>
<feature type="domain" description="AAA+ ATPase" evidence="4">
    <location>
        <begin position="667"/>
        <end position="805"/>
    </location>
</feature>
<dbReference type="PRINTS" id="PR00819">
    <property type="entry name" value="CBXCFQXSUPER"/>
</dbReference>
<evidence type="ECO:0000256" key="3">
    <source>
        <dbReference type="ARBA" id="ARBA00022840"/>
    </source>
</evidence>
<dbReference type="InterPro" id="IPR003959">
    <property type="entry name" value="ATPase_AAA_core"/>
</dbReference>
<comment type="similarity">
    <text evidence="1">Belongs to the CbxX/CfxQ family.</text>
</comment>
<evidence type="ECO:0000259" key="4">
    <source>
        <dbReference type="SMART" id="SM00382"/>
    </source>
</evidence>
<name>A0ABV6K2P8_9LACO</name>
<dbReference type="Gene3D" id="1.10.8.60">
    <property type="match status" value="1"/>
</dbReference>
<dbReference type="Gene3D" id="3.40.50.300">
    <property type="entry name" value="P-loop containing nucleotide triphosphate hydrolases"/>
    <property type="match status" value="2"/>
</dbReference>
<dbReference type="InterPro" id="IPR003593">
    <property type="entry name" value="AAA+_ATPase"/>
</dbReference>
<evidence type="ECO:0000313" key="5">
    <source>
        <dbReference type="EMBL" id="MFC0423741.1"/>
    </source>
</evidence>
<dbReference type="RefSeq" id="WP_170178272.1">
    <property type="nucleotide sequence ID" value="NZ_BAABRM010000023.1"/>
</dbReference>
<proteinExistence type="inferred from homology"/>
<protein>
    <submittedName>
        <fullName evidence="5">AAA family ATPase</fullName>
    </submittedName>
</protein>
<evidence type="ECO:0000256" key="2">
    <source>
        <dbReference type="ARBA" id="ARBA00022741"/>
    </source>
</evidence>
<dbReference type="Proteomes" id="UP001589855">
    <property type="component" value="Unassembled WGS sequence"/>
</dbReference>
<dbReference type="SUPFAM" id="SSF52540">
    <property type="entry name" value="P-loop containing nucleoside triphosphate hydrolases"/>
    <property type="match status" value="2"/>
</dbReference>
<dbReference type="EMBL" id="JBHLUK010000059">
    <property type="protein sequence ID" value="MFC0423741.1"/>
    <property type="molecule type" value="Genomic_DNA"/>
</dbReference>
<accession>A0ABV6K2P8</accession>
<dbReference type="InterPro" id="IPR000641">
    <property type="entry name" value="CbxX/CfxQ"/>
</dbReference>
<feature type="domain" description="AAA+ ATPase" evidence="4">
    <location>
        <begin position="394"/>
        <end position="533"/>
    </location>
</feature>
<dbReference type="SUPFAM" id="SSF51126">
    <property type="entry name" value="Pectin lyase-like"/>
    <property type="match status" value="1"/>
</dbReference>
<dbReference type="InterPro" id="IPR050773">
    <property type="entry name" value="CbxX/CfxQ_RuBisCO_ESX"/>
</dbReference>
<reference evidence="5 6" key="1">
    <citation type="submission" date="2024-09" db="EMBL/GenBank/DDBJ databases">
        <authorList>
            <person name="Sun Q."/>
            <person name="Mori K."/>
        </authorList>
    </citation>
    <scope>NUCLEOTIDE SEQUENCE [LARGE SCALE GENOMIC DNA]</scope>
    <source>
        <strain evidence="5 6">TBRC 4575</strain>
    </source>
</reference>
<organism evidence="5 6">
    <name type="scientific">Lactiplantibacillus plajomi</name>
    <dbReference type="NCBI Taxonomy" id="1457217"/>
    <lineage>
        <taxon>Bacteria</taxon>
        <taxon>Bacillati</taxon>
        <taxon>Bacillota</taxon>
        <taxon>Bacilli</taxon>
        <taxon>Lactobacillales</taxon>
        <taxon>Lactobacillaceae</taxon>
        <taxon>Lactiplantibacillus</taxon>
    </lineage>
</organism>
<dbReference type="Pfam" id="PF00004">
    <property type="entry name" value="AAA"/>
    <property type="match status" value="2"/>
</dbReference>
<dbReference type="CDD" id="cd00009">
    <property type="entry name" value="AAA"/>
    <property type="match status" value="2"/>
</dbReference>
<dbReference type="InterPro" id="IPR011050">
    <property type="entry name" value="Pectin_lyase_fold/virulence"/>
</dbReference>
<gene>
    <name evidence="5" type="ORF">ACFFGS_06350</name>
</gene>
<keyword evidence="6" id="KW-1185">Reference proteome</keyword>
<comment type="caution">
    <text evidence="5">The sequence shown here is derived from an EMBL/GenBank/DDBJ whole genome shotgun (WGS) entry which is preliminary data.</text>
</comment>
<dbReference type="InterPro" id="IPR027417">
    <property type="entry name" value="P-loop_NTPase"/>
</dbReference>
<dbReference type="SMART" id="SM00382">
    <property type="entry name" value="AAA"/>
    <property type="match status" value="2"/>
</dbReference>